<dbReference type="GeneID" id="27907573"/>
<dbReference type="eggNOG" id="KOG1669">
    <property type="taxonomic scope" value="Eukaryota"/>
</dbReference>
<dbReference type="FunFam" id="3.30.760.10:FF:000015">
    <property type="entry name" value="Translation initiation factor eIF4E3, putative"/>
    <property type="match status" value="1"/>
</dbReference>
<dbReference type="GO" id="GO:0003743">
    <property type="term" value="F:translation initiation factor activity"/>
    <property type="evidence" value="ECO:0007669"/>
    <property type="project" value="UniProtKB-KW"/>
</dbReference>
<dbReference type="Proteomes" id="UP000016931">
    <property type="component" value="Unassembled WGS sequence"/>
</dbReference>
<gene>
    <name evidence="3" type="ORF">SEPMUDRAFT_87198</name>
</gene>
<dbReference type="RefSeq" id="XP_016760003.1">
    <property type="nucleotide sequence ID" value="XM_016910436.1"/>
</dbReference>
<dbReference type="PANTHER" id="PTHR11960">
    <property type="entry name" value="EUKARYOTIC TRANSLATION INITIATION FACTOR 4E RELATED"/>
    <property type="match status" value="1"/>
</dbReference>
<keyword evidence="1" id="KW-0694">RNA-binding</keyword>
<evidence type="ECO:0000313" key="3">
    <source>
        <dbReference type="EMBL" id="EMF11882.1"/>
    </source>
</evidence>
<feature type="compositionally biased region" description="Basic and acidic residues" evidence="2">
    <location>
        <begin position="114"/>
        <end position="124"/>
    </location>
</feature>
<dbReference type="PANTHER" id="PTHR11960:SF18">
    <property type="entry name" value="EUKARYOTIC TRANSLATION INITIATION FACTOR 4E HOMOLOGOUS PROTEIN, ISOFORM B"/>
    <property type="match status" value="1"/>
</dbReference>
<dbReference type="HOGENOM" id="CLU_043552_0_0_1"/>
<dbReference type="OrthoDB" id="590761at2759"/>
<proteinExistence type="inferred from homology"/>
<feature type="compositionally biased region" description="Polar residues" evidence="2">
    <location>
        <begin position="8"/>
        <end position="28"/>
    </location>
</feature>
<feature type="compositionally biased region" description="Low complexity" evidence="2">
    <location>
        <begin position="47"/>
        <end position="69"/>
    </location>
</feature>
<dbReference type="AlphaFoldDB" id="N1QFB6"/>
<name>N1QFB6_SPHMS</name>
<evidence type="ECO:0000313" key="4">
    <source>
        <dbReference type="Proteomes" id="UP000016931"/>
    </source>
</evidence>
<dbReference type="STRING" id="692275.N1QFB6"/>
<keyword evidence="1" id="KW-0648">Protein biosynthesis</keyword>
<reference evidence="3 4" key="1">
    <citation type="journal article" date="2012" name="PLoS Pathog.">
        <title>Diverse lifestyles and strategies of plant pathogenesis encoded in the genomes of eighteen Dothideomycetes fungi.</title>
        <authorList>
            <person name="Ohm R.A."/>
            <person name="Feau N."/>
            <person name="Henrissat B."/>
            <person name="Schoch C.L."/>
            <person name="Horwitz B.A."/>
            <person name="Barry K.W."/>
            <person name="Condon B.J."/>
            <person name="Copeland A.C."/>
            <person name="Dhillon B."/>
            <person name="Glaser F."/>
            <person name="Hesse C.N."/>
            <person name="Kosti I."/>
            <person name="LaButti K."/>
            <person name="Lindquist E.A."/>
            <person name="Lucas S."/>
            <person name="Salamov A.A."/>
            <person name="Bradshaw R.E."/>
            <person name="Ciuffetti L."/>
            <person name="Hamelin R.C."/>
            <person name="Kema G.H.J."/>
            <person name="Lawrence C."/>
            <person name="Scott J.A."/>
            <person name="Spatafora J.W."/>
            <person name="Turgeon B.G."/>
            <person name="de Wit P.J.G.M."/>
            <person name="Zhong S."/>
            <person name="Goodwin S.B."/>
            <person name="Grigoriev I.V."/>
        </authorList>
    </citation>
    <scope>NUCLEOTIDE SEQUENCE [LARGE SCALE GENOMIC DNA]</scope>
    <source>
        <strain evidence="3 4">SO2202</strain>
    </source>
</reference>
<dbReference type="InterPro" id="IPR023398">
    <property type="entry name" value="TIF_eIF4e-like"/>
</dbReference>
<dbReference type="Gene3D" id="3.30.760.10">
    <property type="entry name" value="RNA Cap, Translation Initiation Factor Eif4e"/>
    <property type="match status" value="1"/>
</dbReference>
<comment type="similarity">
    <text evidence="1">Belongs to the eukaryotic initiation factor 4E family.</text>
</comment>
<dbReference type="GO" id="GO:0000340">
    <property type="term" value="F:RNA 7-methylguanosine cap binding"/>
    <property type="evidence" value="ECO:0007669"/>
    <property type="project" value="TreeGrafter"/>
</dbReference>
<dbReference type="EMBL" id="KB456265">
    <property type="protein sequence ID" value="EMF11882.1"/>
    <property type="molecule type" value="Genomic_DNA"/>
</dbReference>
<feature type="region of interest" description="Disordered" evidence="2">
    <location>
        <begin position="1"/>
        <end position="152"/>
    </location>
</feature>
<accession>N1QFB6</accession>
<protein>
    <submittedName>
        <fullName evidence="3">Translation initiation factor eIF4E3</fullName>
    </submittedName>
</protein>
<dbReference type="Pfam" id="PF01652">
    <property type="entry name" value="IF4E"/>
    <property type="match status" value="1"/>
</dbReference>
<evidence type="ECO:0000256" key="1">
    <source>
        <dbReference type="RuleBase" id="RU004374"/>
    </source>
</evidence>
<dbReference type="OMA" id="DNANLWT"/>
<sequence length="347" mass="37877">MANKDNVDSPTSLWTRRSNSSKLGLSTSRPDRNDHRESHDSPSIRRGFSSSGKGAFGSISSINTSAVSSPTGTGASSAFGLGTGAFASFGSSKTPKTPGATFDAGRNPPSAKPDSGDEAKDNARRPGPTSKKSLGAIRTVPDTSTATAKDSAPEHALQHAWIVYYRPPTSKNSDYEKSIKPMFRFDTVEAFWQVFTHLKRPSQLITVSDYHLFREGIRPVWEDAENKEGGKFTLRLKKGVADRYWEYLVLAIIGDQFAEASDEVCGAVVSARPGEDVISIWTKNNGGRNVKIRETIKRVLELPQDTNLVFRSHDDSIQSRVEVDKARAEKTAGRRNTLVADKDKAEG</sequence>
<dbReference type="GO" id="GO:0016281">
    <property type="term" value="C:eukaryotic translation initiation factor 4F complex"/>
    <property type="evidence" value="ECO:0007669"/>
    <property type="project" value="TreeGrafter"/>
</dbReference>
<feature type="compositionally biased region" description="Basic and acidic residues" evidence="2">
    <location>
        <begin position="29"/>
        <end position="43"/>
    </location>
</feature>
<dbReference type="SUPFAM" id="SSF55418">
    <property type="entry name" value="eIF4e-like"/>
    <property type="match status" value="1"/>
</dbReference>
<dbReference type="InterPro" id="IPR001040">
    <property type="entry name" value="TIF_eIF_4E"/>
</dbReference>
<keyword evidence="1 3" id="KW-0396">Initiation factor</keyword>
<organism evidence="3 4">
    <name type="scientific">Sphaerulina musiva (strain SO2202)</name>
    <name type="common">Poplar stem canker fungus</name>
    <name type="synonym">Septoria musiva</name>
    <dbReference type="NCBI Taxonomy" id="692275"/>
    <lineage>
        <taxon>Eukaryota</taxon>
        <taxon>Fungi</taxon>
        <taxon>Dikarya</taxon>
        <taxon>Ascomycota</taxon>
        <taxon>Pezizomycotina</taxon>
        <taxon>Dothideomycetes</taxon>
        <taxon>Dothideomycetidae</taxon>
        <taxon>Mycosphaerellales</taxon>
        <taxon>Mycosphaerellaceae</taxon>
        <taxon>Sphaerulina</taxon>
    </lineage>
</organism>
<keyword evidence="4" id="KW-1185">Reference proteome</keyword>
<evidence type="ECO:0000256" key="2">
    <source>
        <dbReference type="SAM" id="MobiDB-lite"/>
    </source>
</evidence>